<reference evidence="3 4" key="2">
    <citation type="journal article" date="2010" name="Stand. Genomic Sci.">
        <title>Complete genome sequence of Sebaldella termitidis type strain (NCTC 11300).</title>
        <authorList>
            <person name="Harmon-Smith M."/>
            <person name="Celia L."/>
            <person name="Chertkov O."/>
            <person name="Lapidus A."/>
            <person name="Copeland A."/>
            <person name="Glavina Del Rio T."/>
            <person name="Nolan M."/>
            <person name="Lucas S."/>
            <person name="Tice H."/>
            <person name="Cheng J.F."/>
            <person name="Han C."/>
            <person name="Detter J.C."/>
            <person name="Bruce D."/>
            <person name="Goodwin L."/>
            <person name="Pitluck S."/>
            <person name="Pati A."/>
            <person name="Liolios K."/>
            <person name="Ivanova N."/>
            <person name="Mavromatis K."/>
            <person name="Mikhailova N."/>
            <person name="Chen A."/>
            <person name="Palaniappan K."/>
            <person name="Land M."/>
            <person name="Hauser L."/>
            <person name="Chang Y.J."/>
            <person name="Jeffries C.D."/>
            <person name="Brettin T."/>
            <person name="Goker M."/>
            <person name="Beck B."/>
            <person name="Bristow J."/>
            <person name="Eisen J.A."/>
            <person name="Markowitz V."/>
            <person name="Hugenholtz P."/>
            <person name="Kyrpides N.C."/>
            <person name="Klenk H.P."/>
            <person name="Chen F."/>
        </authorList>
    </citation>
    <scope>NUCLEOTIDE SEQUENCE [LARGE SCALE GENOMIC DNA]</scope>
    <source>
        <strain evidence="4">ATCC 33386 / NCTC 11300</strain>
    </source>
</reference>
<accession>D1AQ16</accession>
<evidence type="ECO:0000256" key="1">
    <source>
        <dbReference type="SAM" id="Coils"/>
    </source>
</evidence>
<keyword evidence="4" id="KW-1185">Reference proteome</keyword>
<proteinExistence type="predicted"/>
<keyword evidence="1" id="KW-0175">Coiled coil</keyword>
<reference evidence="4" key="1">
    <citation type="submission" date="2009-09" db="EMBL/GenBank/DDBJ databases">
        <title>The complete chromosome of Sebaldella termitidis ATCC 33386.</title>
        <authorList>
            <consortium name="US DOE Joint Genome Institute (JGI-PGF)"/>
            <person name="Lucas S."/>
            <person name="Copeland A."/>
            <person name="Lapidus A."/>
            <person name="Glavina del Rio T."/>
            <person name="Dalin E."/>
            <person name="Tice H."/>
            <person name="Bruce D."/>
            <person name="Goodwin L."/>
            <person name="Pitluck S."/>
            <person name="Kyrpides N."/>
            <person name="Mavromatis K."/>
            <person name="Ivanova N."/>
            <person name="Mikhailova N."/>
            <person name="Sims D."/>
            <person name="Meincke L."/>
            <person name="Brettin T."/>
            <person name="Detter J.C."/>
            <person name="Han C."/>
            <person name="Larimer F."/>
            <person name="Land M."/>
            <person name="Hauser L."/>
            <person name="Markowitz V."/>
            <person name="Cheng J.F."/>
            <person name="Hugenholtz P."/>
            <person name="Woyke T."/>
            <person name="Wu D."/>
            <person name="Eisen J.A."/>
        </authorList>
    </citation>
    <scope>NUCLEOTIDE SEQUENCE [LARGE SCALE GENOMIC DNA]</scope>
    <source>
        <strain evidence="4">ATCC 33386 / NCTC 11300</strain>
    </source>
</reference>
<evidence type="ECO:0000313" key="3">
    <source>
        <dbReference type="EMBL" id="ACZ07594.1"/>
    </source>
</evidence>
<dbReference type="Proteomes" id="UP000000845">
    <property type="component" value="Chromosome"/>
</dbReference>
<feature type="chain" id="PRO_5003020036" description="Adhesion protein FadA" evidence="2">
    <location>
        <begin position="19"/>
        <end position="126"/>
    </location>
</feature>
<dbReference type="AlphaFoldDB" id="D1AQ16"/>
<dbReference type="Gene3D" id="1.10.287.1700">
    <property type="match status" value="1"/>
</dbReference>
<dbReference type="InterPro" id="IPR053716">
    <property type="entry name" value="Flag_assembly_chemotaxis_eff"/>
</dbReference>
<dbReference type="RefSeq" id="WP_012860190.1">
    <property type="nucleotide sequence ID" value="NC_013517.1"/>
</dbReference>
<name>D1AQ16_SEBTE</name>
<dbReference type="HOGENOM" id="CLU_157865_0_0_0"/>
<dbReference type="EMBL" id="CP001739">
    <property type="protein sequence ID" value="ACZ07594.1"/>
    <property type="molecule type" value="Genomic_DNA"/>
</dbReference>
<evidence type="ECO:0000313" key="4">
    <source>
        <dbReference type="Proteomes" id="UP000000845"/>
    </source>
</evidence>
<evidence type="ECO:0008006" key="5">
    <source>
        <dbReference type="Google" id="ProtNLM"/>
    </source>
</evidence>
<feature type="coiled-coil region" evidence="1">
    <location>
        <begin position="26"/>
        <end position="115"/>
    </location>
</feature>
<dbReference type="InterPro" id="IPR018543">
    <property type="entry name" value="Adhesion_FadA"/>
</dbReference>
<feature type="signal peptide" evidence="2">
    <location>
        <begin position="1"/>
        <end position="18"/>
    </location>
</feature>
<dbReference type="KEGG" id="str:Sterm_0722"/>
<evidence type="ECO:0000256" key="2">
    <source>
        <dbReference type="SAM" id="SignalP"/>
    </source>
</evidence>
<sequence>MRKLLICFMICLSAGSYAYTRTSTITKEAEKIEKAEEQRKDRLSRRKDKLESELAELLKNYNSRVEITEKLKMDSEVRWYRDEYKEILKKYESVQDNLEKEIEKKERELAIVNRGLGISAEEITEE</sequence>
<gene>
    <name evidence="3" type="ordered locus">Sterm_0722</name>
</gene>
<dbReference type="Pfam" id="PF09403">
    <property type="entry name" value="FadA"/>
    <property type="match status" value="1"/>
</dbReference>
<organism evidence="3 4">
    <name type="scientific">Sebaldella termitidis (strain ATCC 33386 / NCTC 11300)</name>
    <dbReference type="NCBI Taxonomy" id="526218"/>
    <lineage>
        <taxon>Bacteria</taxon>
        <taxon>Fusobacteriati</taxon>
        <taxon>Fusobacteriota</taxon>
        <taxon>Fusobacteriia</taxon>
        <taxon>Fusobacteriales</taxon>
        <taxon>Leptotrichiaceae</taxon>
        <taxon>Sebaldella</taxon>
    </lineage>
</organism>
<protein>
    <recommendedName>
        <fullName evidence="5">Adhesion protein FadA</fullName>
    </recommendedName>
</protein>
<keyword evidence="2" id="KW-0732">Signal</keyword>
<dbReference type="eggNOG" id="ENOG5032S1X">
    <property type="taxonomic scope" value="Bacteria"/>
</dbReference>